<dbReference type="STRING" id="1176198.SAMN05444716_101602"/>
<evidence type="ECO:0000256" key="1">
    <source>
        <dbReference type="ARBA" id="ARBA00006129"/>
    </source>
</evidence>
<dbReference type="InterPro" id="IPR031730">
    <property type="entry name" value="Carbam_trans_C"/>
</dbReference>
<feature type="domain" description="Carbamoyltransferase" evidence="3">
    <location>
        <begin position="116"/>
        <end position="228"/>
    </location>
</feature>
<dbReference type="PANTHER" id="PTHR34847:SF1">
    <property type="entry name" value="NODULATION PROTEIN U"/>
    <property type="match status" value="1"/>
</dbReference>
<dbReference type="Gene3D" id="3.90.870.20">
    <property type="entry name" value="Carbamoyltransferase, C-terminal domain"/>
    <property type="match status" value="1"/>
</dbReference>
<evidence type="ECO:0000259" key="3">
    <source>
        <dbReference type="Pfam" id="PF02543"/>
    </source>
</evidence>
<dbReference type="Pfam" id="PF02543">
    <property type="entry name" value="Carbam_trans_N"/>
    <property type="match status" value="2"/>
</dbReference>
<feature type="compositionally biased region" description="Low complexity" evidence="2">
    <location>
        <begin position="393"/>
        <end position="405"/>
    </location>
</feature>
<dbReference type="InterPro" id="IPR003696">
    <property type="entry name" value="Carbtransf_dom"/>
</dbReference>
<comment type="similarity">
    <text evidence="1">Belongs to the NodU/CmcH family.</text>
</comment>
<feature type="domain" description="Carbamoyltransferase C-terminal" evidence="4">
    <location>
        <begin position="429"/>
        <end position="595"/>
    </location>
</feature>
<dbReference type="PANTHER" id="PTHR34847">
    <property type="entry name" value="NODULATION PROTEIN U"/>
    <property type="match status" value="1"/>
</dbReference>
<protein>
    <submittedName>
        <fullName evidence="5">Carbamoyltransferase</fullName>
    </submittedName>
</protein>
<evidence type="ECO:0000313" key="5">
    <source>
        <dbReference type="EMBL" id="SFS41298.1"/>
    </source>
</evidence>
<dbReference type="RefSeq" id="WP_093842085.1">
    <property type="nucleotide sequence ID" value="NZ_FPAB01000001.1"/>
</dbReference>
<dbReference type="Gene3D" id="3.30.420.40">
    <property type="match status" value="1"/>
</dbReference>
<sequence length="612" mass="64665">MRAIGLNFGHDAGAARVGPDGALVIEVEKEIGIRHACAGGTEEARETLRRWTADWAGSSRVGVSDYSFVKAPVTPAGLDTLIADPTWAAPERIADAVVRRIDPGPWFLADAVGDAEVYAVRHHFAHAASAYYSSEADDALVLALDGAGNYAECGMVCIGAGDRLTPVMSLHNETGPRVGLVYEALAKRVFRTNFDTGKLLGLSAVGTVDHELAEPLAVLLADNAARRAMPDLLAPLSDERLAGTAMRYGDTWYPYDTEAGGYITAHVRAGEDAVNWFGRRFPDSVRMGDRVVVVGDDAEDPATQHVAATLQHVVEETLVHLVTGLSVRYPGHAALCYAGGCALNITANTRLAGLYPRIHIPTCCDDSGIALGAALAVAGGLRASATFAGPALSAPGPAAQPAGTSARGGLPASGTSRFADDEDMVETVADWLADGLVIGWVQGPLETGPRALGHRSLLASPHIPGMRRRVSQELKGREWFRPVAPLCPADVADQYFTGPLNHARTMLFACTVVESRATELAEVRHVDGSARLQVVDREENPLLHALLHAVGSRTGLPVLINTSLNPGGRPIVNTASDARDLLSAARNTALVLADTRTAVRPTSTRERATART</sequence>
<dbReference type="EMBL" id="FPAB01000001">
    <property type="protein sequence ID" value="SFS41298.1"/>
    <property type="molecule type" value="Genomic_DNA"/>
</dbReference>
<dbReference type="GO" id="GO:0016740">
    <property type="term" value="F:transferase activity"/>
    <property type="evidence" value="ECO:0007669"/>
    <property type="project" value="UniProtKB-KW"/>
</dbReference>
<proteinExistence type="inferred from homology"/>
<gene>
    <name evidence="5" type="ORF">SAMN05444716_101602</name>
</gene>
<dbReference type="Proteomes" id="UP000198873">
    <property type="component" value="Unassembled WGS sequence"/>
</dbReference>
<evidence type="ECO:0000256" key="2">
    <source>
        <dbReference type="SAM" id="MobiDB-lite"/>
    </source>
</evidence>
<evidence type="ECO:0000259" key="4">
    <source>
        <dbReference type="Pfam" id="PF16861"/>
    </source>
</evidence>
<feature type="domain" description="Carbamoyltransferase" evidence="3">
    <location>
        <begin position="303"/>
        <end position="375"/>
    </location>
</feature>
<evidence type="ECO:0000313" key="6">
    <source>
        <dbReference type="Proteomes" id="UP000198873"/>
    </source>
</evidence>
<organism evidence="5 6">
    <name type="scientific">Streptomyces harbinensis</name>
    <dbReference type="NCBI Taxonomy" id="1176198"/>
    <lineage>
        <taxon>Bacteria</taxon>
        <taxon>Bacillati</taxon>
        <taxon>Actinomycetota</taxon>
        <taxon>Actinomycetes</taxon>
        <taxon>Kitasatosporales</taxon>
        <taxon>Streptomycetaceae</taxon>
        <taxon>Streptomyces</taxon>
    </lineage>
</organism>
<keyword evidence="6" id="KW-1185">Reference proteome</keyword>
<dbReference type="AlphaFoldDB" id="A0A1I6PMJ3"/>
<name>A0A1I6PMJ3_9ACTN</name>
<dbReference type="InterPro" id="IPR038152">
    <property type="entry name" value="Carbam_trans_C_sf"/>
</dbReference>
<dbReference type="CDD" id="cd24033">
    <property type="entry name" value="ASKHA_NBD_NodU_CmcH-like_N"/>
    <property type="match status" value="1"/>
</dbReference>
<feature type="region of interest" description="Disordered" evidence="2">
    <location>
        <begin position="393"/>
        <end position="417"/>
    </location>
</feature>
<reference evidence="6" key="1">
    <citation type="submission" date="2016-10" db="EMBL/GenBank/DDBJ databases">
        <authorList>
            <person name="Varghese N."/>
            <person name="Submissions S."/>
        </authorList>
    </citation>
    <scope>NUCLEOTIDE SEQUENCE [LARGE SCALE GENOMIC DNA]</scope>
    <source>
        <strain evidence="6">CGMCC 4.7047</strain>
    </source>
</reference>
<dbReference type="Pfam" id="PF16861">
    <property type="entry name" value="Carbam_trans_C"/>
    <property type="match status" value="1"/>
</dbReference>
<accession>A0A1I6PMJ3</accession>
<dbReference type="InterPro" id="IPR051338">
    <property type="entry name" value="NodU/CmcH_Carbamoyltrnsfr"/>
</dbReference>
<keyword evidence="5" id="KW-0808">Transferase</keyword>